<organism evidence="2 3">
    <name type="scientific">Paenibacillus borealis</name>
    <dbReference type="NCBI Taxonomy" id="160799"/>
    <lineage>
        <taxon>Bacteria</taxon>
        <taxon>Bacillati</taxon>
        <taxon>Bacillota</taxon>
        <taxon>Bacilli</taxon>
        <taxon>Bacillales</taxon>
        <taxon>Paenibacillaceae</taxon>
        <taxon>Paenibacillus</taxon>
    </lineage>
</organism>
<dbReference type="InterPro" id="IPR005835">
    <property type="entry name" value="NTP_transferase_dom"/>
</dbReference>
<dbReference type="InterPro" id="IPR029044">
    <property type="entry name" value="Nucleotide-diphossugar_trans"/>
</dbReference>
<dbReference type="PANTHER" id="PTHR42883:SF2">
    <property type="entry name" value="THYMIDYLYLTRANSFERASE"/>
    <property type="match status" value="1"/>
</dbReference>
<dbReference type="PANTHER" id="PTHR42883">
    <property type="entry name" value="GLUCOSE-1-PHOSPHATE THYMIDYLTRANSFERASE"/>
    <property type="match status" value="1"/>
</dbReference>
<gene>
    <name evidence="2" type="ORF">BSK56_32655</name>
</gene>
<evidence type="ECO:0000313" key="2">
    <source>
        <dbReference type="EMBL" id="OMD35813.1"/>
    </source>
</evidence>
<dbReference type="Proteomes" id="UP000187412">
    <property type="component" value="Unassembled WGS sequence"/>
</dbReference>
<keyword evidence="3" id="KW-1185">Reference proteome</keyword>
<name>A0ABX3GS41_PAEBO</name>
<dbReference type="EMBL" id="MPTB01000087">
    <property type="protein sequence ID" value="OMD35813.1"/>
    <property type="molecule type" value="Genomic_DNA"/>
</dbReference>
<dbReference type="CDD" id="cd04189">
    <property type="entry name" value="G1P_TT_long"/>
    <property type="match status" value="1"/>
</dbReference>
<dbReference type="RefSeq" id="WP_076114524.1">
    <property type="nucleotide sequence ID" value="NZ_MPTB01000087.1"/>
</dbReference>
<sequence>MKGLILCAGKGTRLRPSTYTKPKCLLPVNGEYILVSIIKKLVAAGITDIGIVVNATQGEIRETIGDGERWNASLTFLLQDEAKGLADAVKSAKSFMADSPFVLMLGDNLYEGDIEPLIRSLDADHSEASILLQRVEDPSQFGVAVIEDQQIVSLEEKPKSPKSNLAIVGVYALTAAIWPVIERLTPSPRGEYELTDAIQMIISQGGHVAYSVTEAPFFDIGTHERWLEANRYKMDHDPKNFADRSDPDSKVQWIPPVIVDPTALIMNSVIGPHVYIGPNCVVEDSILTNSILTDEVRLSHVHAAGSVFGSHVHLAEQEIQEQPARHILGDRSTVTRLHSDPQNDDSK</sequence>
<reference evidence="2 3" key="1">
    <citation type="submission" date="2016-10" db="EMBL/GenBank/DDBJ databases">
        <title>Paenibacillus species isolates.</title>
        <authorList>
            <person name="Beno S.M."/>
        </authorList>
    </citation>
    <scope>NUCLEOTIDE SEQUENCE [LARGE SCALE GENOMIC DNA]</scope>
    <source>
        <strain evidence="2 3">FSL H7-0744</strain>
    </source>
</reference>
<evidence type="ECO:0000313" key="3">
    <source>
        <dbReference type="Proteomes" id="UP000187412"/>
    </source>
</evidence>
<dbReference type="InterPro" id="IPR005908">
    <property type="entry name" value="G1P_thy_trans_l"/>
</dbReference>
<evidence type="ECO:0000259" key="1">
    <source>
        <dbReference type="Pfam" id="PF00483"/>
    </source>
</evidence>
<protein>
    <recommendedName>
        <fullName evidence="1">Nucleotidyl transferase domain-containing protein</fullName>
    </recommendedName>
</protein>
<dbReference type="Pfam" id="PF00483">
    <property type="entry name" value="NTP_transferase"/>
    <property type="match status" value="1"/>
</dbReference>
<dbReference type="SUPFAM" id="SSF53448">
    <property type="entry name" value="Nucleotide-diphospho-sugar transferases"/>
    <property type="match status" value="1"/>
</dbReference>
<comment type="caution">
    <text evidence="2">The sequence shown here is derived from an EMBL/GenBank/DDBJ whole genome shotgun (WGS) entry which is preliminary data.</text>
</comment>
<dbReference type="Gene3D" id="2.160.10.10">
    <property type="entry name" value="Hexapeptide repeat proteins"/>
    <property type="match status" value="1"/>
</dbReference>
<dbReference type="Gene3D" id="3.90.550.10">
    <property type="entry name" value="Spore Coat Polysaccharide Biosynthesis Protein SpsA, Chain A"/>
    <property type="match status" value="1"/>
</dbReference>
<accession>A0ABX3GS41</accession>
<proteinExistence type="predicted"/>
<feature type="domain" description="Nucleotidyl transferase" evidence="1">
    <location>
        <begin position="2"/>
        <end position="231"/>
    </location>
</feature>